<evidence type="ECO:0000256" key="10">
    <source>
        <dbReference type="SAM" id="MobiDB-lite"/>
    </source>
</evidence>
<dbReference type="GO" id="GO:0016567">
    <property type="term" value="P:protein ubiquitination"/>
    <property type="evidence" value="ECO:0007669"/>
    <property type="project" value="InterPro"/>
</dbReference>
<keyword evidence="11" id="KW-1133">Transmembrane helix</keyword>
<evidence type="ECO:0000256" key="2">
    <source>
        <dbReference type="ARBA" id="ARBA00004906"/>
    </source>
</evidence>
<dbReference type="PROSITE" id="PS50089">
    <property type="entry name" value="ZF_RING_2"/>
    <property type="match status" value="1"/>
</dbReference>
<feature type="domain" description="RING-type" evidence="12">
    <location>
        <begin position="99"/>
        <end position="141"/>
    </location>
</feature>
<comment type="pathway">
    <text evidence="2">Protein modification; protein ubiquitination.</text>
</comment>
<evidence type="ECO:0000259" key="12">
    <source>
        <dbReference type="PROSITE" id="PS50089"/>
    </source>
</evidence>
<dbReference type="Pfam" id="PF13639">
    <property type="entry name" value="zf-RING_2"/>
    <property type="match status" value="1"/>
</dbReference>
<dbReference type="SMART" id="SM00184">
    <property type="entry name" value="RING"/>
    <property type="match status" value="1"/>
</dbReference>
<evidence type="ECO:0000256" key="9">
    <source>
        <dbReference type="PROSITE-ProRule" id="PRU00175"/>
    </source>
</evidence>
<dbReference type="InterPro" id="IPR044600">
    <property type="entry name" value="ATL1/ATL16-like"/>
</dbReference>
<keyword evidence="4" id="KW-0808">Transferase</keyword>
<keyword evidence="5" id="KW-0479">Metal-binding</keyword>
<evidence type="ECO:0000256" key="3">
    <source>
        <dbReference type="ARBA" id="ARBA00012483"/>
    </source>
</evidence>
<keyword evidence="11" id="KW-0812">Transmembrane</keyword>
<comment type="catalytic activity">
    <reaction evidence="1">
        <text>S-ubiquitinyl-[E2 ubiquitin-conjugating enzyme]-L-cysteine + [acceptor protein]-L-lysine = [E2 ubiquitin-conjugating enzyme]-L-cysteine + N(6)-ubiquitinyl-[acceptor protein]-L-lysine.</text>
        <dbReference type="EC" id="2.3.2.27"/>
    </reaction>
</comment>
<dbReference type="Proteomes" id="UP001141806">
    <property type="component" value="Unassembled WGS sequence"/>
</dbReference>
<feature type="compositionally biased region" description="Polar residues" evidence="10">
    <location>
        <begin position="177"/>
        <end position="187"/>
    </location>
</feature>
<keyword evidence="11" id="KW-0472">Membrane</keyword>
<dbReference type="Gene3D" id="3.30.40.10">
    <property type="entry name" value="Zinc/RING finger domain, C3HC4 (zinc finger)"/>
    <property type="match status" value="1"/>
</dbReference>
<feature type="region of interest" description="Disordered" evidence="10">
    <location>
        <begin position="151"/>
        <end position="187"/>
    </location>
</feature>
<dbReference type="InterPro" id="IPR013083">
    <property type="entry name" value="Znf_RING/FYVE/PHD"/>
</dbReference>
<comment type="caution">
    <text evidence="13">The sequence shown here is derived from an EMBL/GenBank/DDBJ whole genome shotgun (WGS) entry which is preliminary data.</text>
</comment>
<accession>A0A9Q0GY13</accession>
<evidence type="ECO:0000256" key="4">
    <source>
        <dbReference type="ARBA" id="ARBA00022679"/>
    </source>
</evidence>
<evidence type="ECO:0000313" key="14">
    <source>
        <dbReference type="Proteomes" id="UP001141806"/>
    </source>
</evidence>
<evidence type="ECO:0000256" key="11">
    <source>
        <dbReference type="SAM" id="Phobius"/>
    </source>
</evidence>
<dbReference type="InterPro" id="IPR001841">
    <property type="entry name" value="Znf_RING"/>
</dbReference>
<evidence type="ECO:0000313" key="13">
    <source>
        <dbReference type="EMBL" id="KAJ4956332.1"/>
    </source>
</evidence>
<dbReference type="PANTHER" id="PTHR46913">
    <property type="entry name" value="RING-H2 FINGER PROTEIN ATL16"/>
    <property type="match status" value="1"/>
</dbReference>
<dbReference type="PANTHER" id="PTHR46913:SF23">
    <property type="entry name" value="E3 UBIQUITIN-PROTEIN LIGASE RHA4A-RELATED"/>
    <property type="match status" value="1"/>
</dbReference>
<keyword evidence="14" id="KW-1185">Reference proteome</keyword>
<keyword evidence="8" id="KW-0862">Zinc</keyword>
<dbReference type="CDD" id="cd16461">
    <property type="entry name" value="RING-H2_EL5-like"/>
    <property type="match status" value="1"/>
</dbReference>
<gene>
    <name evidence="13" type="ORF">NE237_013115</name>
</gene>
<organism evidence="13 14">
    <name type="scientific">Protea cynaroides</name>
    <dbReference type="NCBI Taxonomy" id="273540"/>
    <lineage>
        <taxon>Eukaryota</taxon>
        <taxon>Viridiplantae</taxon>
        <taxon>Streptophyta</taxon>
        <taxon>Embryophyta</taxon>
        <taxon>Tracheophyta</taxon>
        <taxon>Spermatophyta</taxon>
        <taxon>Magnoliopsida</taxon>
        <taxon>Proteales</taxon>
        <taxon>Proteaceae</taxon>
        <taxon>Protea</taxon>
    </lineage>
</organism>
<dbReference type="EMBL" id="JAMYWD010000011">
    <property type="protein sequence ID" value="KAJ4956332.1"/>
    <property type="molecule type" value="Genomic_DNA"/>
</dbReference>
<dbReference type="EC" id="2.3.2.27" evidence="3"/>
<evidence type="ECO:0000256" key="1">
    <source>
        <dbReference type="ARBA" id="ARBA00000900"/>
    </source>
</evidence>
<protein>
    <recommendedName>
        <fullName evidence="3">RING-type E3 ubiquitin transferase</fullName>
        <ecNumber evidence="3">2.3.2.27</ecNumber>
    </recommendedName>
</protein>
<feature type="compositionally biased region" description="Polar residues" evidence="10">
    <location>
        <begin position="153"/>
        <end position="168"/>
    </location>
</feature>
<dbReference type="GO" id="GO:0061630">
    <property type="term" value="F:ubiquitin protein ligase activity"/>
    <property type="evidence" value="ECO:0007669"/>
    <property type="project" value="UniProtKB-EC"/>
</dbReference>
<dbReference type="GO" id="GO:0008270">
    <property type="term" value="F:zinc ion binding"/>
    <property type="evidence" value="ECO:0007669"/>
    <property type="project" value="UniProtKB-KW"/>
</dbReference>
<sequence>MGLPNIPSPPHRYPQALQLKLYQAFIFSVPILFSIILFLLFYLFYLKRRASNHPSPTTLSWRLNQTPPSPFRVDLKEESKAKLSIIIFDEDVRSRESQCCVCLGEFEVKEKLHQIPSCNHVFHIDCIHHWLQANTTCPLCRGSVLETRRKSYSSETPIPSELNSQQQMDAEADHQPQLESSEPQEASISRALTLTNITGEGQIEGSTSGRTRLVTEHSDLQDLSIPIDNGTGCLHQNSVVVQISVHTS</sequence>
<keyword evidence="6 9" id="KW-0863">Zinc-finger</keyword>
<feature type="transmembrane region" description="Helical" evidence="11">
    <location>
        <begin position="20"/>
        <end position="45"/>
    </location>
</feature>
<evidence type="ECO:0000256" key="5">
    <source>
        <dbReference type="ARBA" id="ARBA00022723"/>
    </source>
</evidence>
<proteinExistence type="predicted"/>
<dbReference type="SUPFAM" id="SSF57850">
    <property type="entry name" value="RING/U-box"/>
    <property type="match status" value="1"/>
</dbReference>
<evidence type="ECO:0000256" key="7">
    <source>
        <dbReference type="ARBA" id="ARBA00022786"/>
    </source>
</evidence>
<dbReference type="OrthoDB" id="8062037at2759"/>
<keyword evidence="7" id="KW-0833">Ubl conjugation pathway</keyword>
<reference evidence="13" key="1">
    <citation type="journal article" date="2023" name="Plant J.">
        <title>The genome of the king protea, Protea cynaroides.</title>
        <authorList>
            <person name="Chang J."/>
            <person name="Duong T.A."/>
            <person name="Schoeman C."/>
            <person name="Ma X."/>
            <person name="Roodt D."/>
            <person name="Barker N."/>
            <person name="Li Z."/>
            <person name="Van de Peer Y."/>
            <person name="Mizrachi E."/>
        </authorList>
    </citation>
    <scope>NUCLEOTIDE SEQUENCE</scope>
    <source>
        <tissue evidence="13">Young leaves</tissue>
    </source>
</reference>
<dbReference type="AlphaFoldDB" id="A0A9Q0GY13"/>
<name>A0A9Q0GY13_9MAGN</name>
<evidence type="ECO:0000256" key="8">
    <source>
        <dbReference type="ARBA" id="ARBA00022833"/>
    </source>
</evidence>
<evidence type="ECO:0000256" key="6">
    <source>
        <dbReference type="ARBA" id="ARBA00022771"/>
    </source>
</evidence>